<dbReference type="InterPro" id="IPR052709">
    <property type="entry name" value="Transposase-MT_Hybrid"/>
</dbReference>
<dbReference type="STRING" id="407821.A0A087SV25"/>
<protein>
    <submittedName>
        <fullName evidence="1">Uncharacterized protein</fullName>
    </submittedName>
</protein>
<evidence type="ECO:0000313" key="2">
    <source>
        <dbReference type="Proteomes" id="UP000054359"/>
    </source>
</evidence>
<accession>A0A087SV25</accession>
<feature type="non-terminal residue" evidence="1">
    <location>
        <position position="232"/>
    </location>
</feature>
<evidence type="ECO:0000313" key="1">
    <source>
        <dbReference type="EMBL" id="KFM56714.1"/>
    </source>
</evidence>
<reference evidence="1 2" key="1">
    <citation type="submission" date="2013-11" db="EMBL/GenBank/DDBJ databases">
        <title>Genome sequencing of Stegodyphus mimosarum.</title>
        <authorList>
            <person name="Bechsgaard J."/>
        </authorList>
    </citation>
    <scope>NUCLEOTIDE SEQUENCE [LARGE SCALE GENOMIC DNA]</scope>
</reference>
<keyword evidence="2" id="KW-1185">Reference proteome</keyword>
<dbReference type="OMA" id="TDANVEC"/>
<name>A0A087SV25_STEMI</name>
<proteinExistence type="predicted"/>
<dbReference type="EMBL" id="KK112089">
    <property type="protein sequence ID" value="KFM56714.1"/>
    <property type="molecule type" value="Genomic_DNA"/>
</dbReference>
<dbReference type="OrthoDB" id="6433839at2759"/>
<gene>
    <name evidence="1" type="ORF">X975_25834</name>
</gene>
<sequence length="232" mass="27360">MEHDSASICRRGAFKNSIRVFERHKRFRKGRDSVQDDPRADHPSIAHTDANVECVRQLLQENRRVTVRMISEELNLNRDVYRKILREDLGKRKLNAKTVPRSLTDEQKEERRRISVELLHRAIRDTTLVSKIIVIFSYFCESKGDQKESFVKSIADITRAVRNELASIAVEDFGFLFQDPQKHWQLCVDFQEDYSCIKITFLRQEELRAPRSSWFLLVELLAPMTSRVQCHR</sequence>
<dbReference type="Proteomes" id="UP000054359">
    <property type="component" value="Unassembled WGS sequence"/>
</dbReference>
<organism evidence="1 2">
    <name type="scientific">Stegodyphus mimosarum</name>
    <name type="common">African social velvet spider</name>
    <dbReference type="NCBI Taxonomy" id="407821"/>
    <lineage>
        <taxon>Eukaryota</taxon>
        <taxon>Metazoa</taxon>
        <taxon>Ecdysozoa</taxon>
        <taxon>Arthropoda</taxon>
        <taxon>Chelicerata</taxon>
        <taxon>Arachnida</taxon>
        <taxon>Araneae</taxon>
        <taxon>Araneomorphae</taxon>
        <taxon>Entelegynae</taxon>
        <taxon>Eresoidea</taxon>
        <taxon>Eresidae</taxon>
        <taxon>Stegodyphus</taxon>
    </lineage>
</organism>
<dbReference type="AlphaFoldDB" id="A0A087SV25"/>
<dbReference type="PANTHER" id="PTHR46060:SF1">
    <property type="entry name" value="MARINER MOS1 TRANSPOSASE-LIKE PROTEIN"/>
    <property type="match status" value="1"/>
</dbReference>
<dbReference type="PANTHER" id="PTHR46060">
    <property type="entry name" value="MARINER MOS1 TRANSPOSASE-LIKE PROTEIN"/>
    <property type="match status" value="1"/>
</dbReference>